<keyword evidence="3" id="KW-1185">Reference proteome</keyword>
<feature type="transmembrane region" description="Helical" evidence="1">
    <location>
        <begin position="70"/>
        <end position="87"/>
    </location>
</feature>
<keyword evidence="1" id="KW-1133">Transmembrane helix</keyword>
<keyword evidence="1" id="KW-0812">Transmembrane</keyword>
<organism evidence="2 3">
    <name type="scientific">Aspergillus pseudotamarii</name>
    <dbReference type="NCBI Taxonomy" id="132259"/>
    <lineage>
        <taxon>Eukaryota</taxon>
        <taxon>Fungi</taxon>
        <taxon>Dikarya</taxon>
        <taxon>Ascomycota</taxon>
        <taxon>Pezizomycotina</taxon>
        <taxon>Eurotiomycetes</taxon>
        <taxon>Eurotiomycetidae</taxon>
        <taxon>Eurotiales</taxon>
        <taxon>Aspergillaceae</taxon>
        <taxon>Aspergillus</taxon>
        <taxon>Aspergillus subgen. Circumdati</taxon>
    </lineage>
</organism>
<proteinExistence type="predicted"/>
<accession>A0A5N6SAW5</accession>
<protein>
    <submittedName>
        <fullName evidence="2">Uncharacterized protein</fullName>
    </submittedName>
</protein>
<keyword evidence="1" id="KW-0472">Membrane</keyword>
<evidence type="ECO:0000313" key="3">
    <source>
        <dbReference type="Proteomes" id="UP000325672"/>
    </source>
</evidence>
<dbReference type="Proteomes" id="UP000325672">
    <property type="component" value="Unassembled WGS sequence"/>
</dbReference>
<evidence type="ECO:0000313" key="2">
    <source>
        <dbReference type="EMBL" id="KAE8131866.1"/>
    </source>
</evidence>
<feature type="transmembrane region" description="Helical" evidence="1">
    <location>
        <begin position="12"/>
        <end position="41"/>
    </location>
</feature>
<dbReference type="RefSeq" id="XP_031907929.1">
    <property type="nucleotide sequence ID" value="XM_032052907.1"/>
</dbReference>
<evidence type="ECO:0000256" key="1">
    <source>
        <dbReference type="SAM" id="Phobius"/>
    </source>
</evidence>
<dbReference type="AlphaFoldDB" id="A0A5N6SAW5"/>
<dbReference type="GeneID" id="43637117"/>
<sequence>MLNHGNTISLHFVMYLIFPLLVSNLTLLVFRFFVGFSLFFFGYLSSCFKDKLCLLFIVLYSLFVHQYHRFFIPAISFCMPSLVVRYNHKSFFNYRPRLLRHFLQPCTFSSPQQVTSPGYQASEKESANLCIFFEACSSATNRQHQPRSVSSGMCRQ</sequence>
<dbReference type="EMBL" id="ML743647">
    <property type="protein sequence ID" value="KAE8131866.1"/>
    <property type="molecule type" value="Genomic_DNA"/>
</dbReference>
<gene>
    <name evidence="2" type="ORF">BDV38DRAFT_228799</name>
</gene>
<reference evidence="2 3" key="1">
    <citation type="submission" date="2019-04" db="EMBL/GenBank/DDBJ databases">
        <title>Friends and foes A comparative genomics study of 23 Aspergillus species from section Flavi.</title>
        <authorList>
            <consortium name="DOE Joint Genome Institute"/>
            <person name="Kjaerbolling I."/>
            <person name="Vesth T."/>
            <person name="Frisvad J.C."/>
            <person name="Nybo J.L."/>
            <person name="Theobald S."/>
            <person name="Kildgaard S."/>
            <person name="Isbrandt T."/>
            <person name="Kuo A."/>
            <person name="Sato A."/>
            <person name="Lyhne E.K."/>
            <person name="Kogle M.E."/>
            <person name="Wiebenga A."/>
            <person name="Kun R.S."/>
            <person name="Lubbers R.J."/>
            <person name="Makela M.R."/>
            <person name="Barry K."/>
            <person name="Chovatia M."/>
            <person name="Clum A."/>
            <person name="Daum C."/>
            <person name="Haridas S."/>
            <person name="He G."/>
            <person name="LaButti K."/>
            <person name="Lipzen A."/>
            <person name="Mondo S."/>
            <person name="Riley R."/>
            <person name="Salamov A."/>
            <person name="Simmons B.A."/>
            <person name="Magnuson J.K."/>
            <person name="Henrissat B."/>
            <person name="Mortensen U.H."/>
            <person name="Larsen T.O."/>
            <person name="Devries R.P."/>
            <person name="Grigoriev I.V."/>
            <person name="Machida M."/>
            <person name="Baker S.E."/>
            <person name="Andersen M.R."/>
        </authorList>
    </citation>
    <scope>NUCLEOTIDE SEQUENCE [LARGE SCALE GENOMIC DNA]</scope>
    <source>
        <strain evidence="2 3">CBS 117625</strain>
    </source>
</reference>
<name>A0A5N6SAW5_ASPPS</name>